<dbReference type="OMA" id="WAPRTFR"/>
<reference evidence="4 5" key="1">
    <citation type="journal article" date="2009" name="Science">
        <title>Green evolution and dynamic adaptations revealed by genomes of the marine picoeukaryotes Micromonas.</title>
        <authorList>
            <person name="Worden A.Z."/>
            <person name="Lee J.H."/>
            <person name="Mock T."/>
            <person name="Rouze P."/>
            <person name="Simmons M.P."/>
            <person name="Aerts A.L."/>
            <person name="Allen A.E."/>
            <person name="Cuvelier M.L."/>
            <person name="Derelle E."/>
            <person name="Everett M.V."/>
            <person name="Foulon E."/>
            <person name="Grimwood J."/>
            <person name="Gundlach H."/>
            <person name="Henrissat B."/>
            <person name="Napoli C."/>
            <person name="McDonald S.M."/>
            <person name="Parker M.S."/>
            <person name="Rombauts S."/>
            <person name="Salamov A."/>
            <person name="Von Dassow P."/>
            <person name="Badger J.H."/>
            <person name="Coutinho P.M."/>
            <person name="Demir E."/>
            <person name="Dubchak I."/>
            <person name="Gentemann C."/>
            <person name="Eikrem W."/>
            <person name="Gready J.E."/>
            <person name="John U."/>
            <person name="Lanier W."/>
            <person name="Lindquist E.A."/>
            <person name="Lucas S."/>
            <person name="Mayer K.F."/>
            <person name="Moreau H."/>
            <person name="Not F."/>
            <person name="Otillar R."/>
            <person name="Panaud O."/>
            <person name="Pangilinan J."/>
            <person name="Paulsen I."/>
            <person name="Piegu B."/>
            <person name="Poliakov A."/>
            <person name="Robbens S."/>
            <person name="Schmutz J."/>
            <person name="Toulza E."/>
            <person name="Wyss T."/>
            <person name="Zelensky A."/>
            <person name="Zhou K."/>
            <person name="Armbrust E.V."/>
            <person name="Bhattacharya D."/>
            <person name="Goodenough U.W."/>
            <person name="Van de Peer Y."/>
            <person name="Grigoriev I.V."/>
        </authorList>
    </citation>
    <scope>NUCLEOTIDE SEQUENCE [LARGE SCALE GENOMIC DNA]</scope>
    <source>
        <strain evidence="4 5">CCMP1545</strain>
    </source>
</reference>
<dbReference type="EMBL" id="GG663738">
    <property type="protein sequence ID" value="EEH57530.1"/>
    <property type="molecule type" value="Genomic_DNA"/>
</dbReference>
<feature type="compositionally biased region" description="Basic and acidic residues" evidence="1">
    <location>
        <begin position="159"/>
        <end position="168"/>
    </location>
</feature>
<dbReference type="STRING" id="564608.C1MPH8"/>
<dbReference type="GeneID" id="9683399"/>
<keyword evidence="2" id="KW-0812">Transmembrane</keyword>
<accession>C1MPH8</accession>
<proteinExistence type="predicted"/>
<name>C1MPH8_MICPC</name>
<organism evidence="5">
    <name type="scientific">Micromonas pusilla (strain CCMP1545)</name>
    <name type="common">Picoplanktonic green alga</name>
    <dbReference type="NCBI Taxonomy" id="564608"/>
    <lineage>
        <taxon>Eukaryota</taxon>
        <taxon>Viridiplantae</taxon>
        <taxon>Chlorophyta</taxon>
        <taxon>Mamiellophyceae</taxon>
        <taxon>Mamiellales</taxon>
        <taxon>Mamiellaceae</taxon>
        <taxon>Micromonas</taxon>
    </lineage>
</organism>
<dbReference type="SUPFAM" id="SSF51045">
    <property type="entry name" value="WW domain"/>
    <property type="match status" value="1"/>
</dbReference>
<dbReference type="InterPro" id="IPR036020">
    <property type="entry name" value="WW_dom_sf"/>
</dbReference>
<sequence length="708" mass="75426">MKGSQRKLTRSTKSRISRAVCSYARFPKPSTLHWYRPRDWVVGRTRAPSEQNEQRTSLGTFSPLDDEDQRALAMARLARRVAGAVASAILLLACITLSFASSADARFEDAFTLDGAEWQHHVEDSTGRSYYFDVKHRKSQWADPRPRPTDDDDDDDDDAPRSDEREDASADDDDDDEEEEEEEPWTTSLADDDDDDDDDADDADAAEAKVLKDRRPPRRRGRTGTSATQNAHLRVVAFAVVVAAVAWLASLTKKVRARAGPGGTGSARAGGSPMRARGRGGVADAIFELRVEARLSASRARLRLAAALRRVRTCLSAHPSLSIPTHTPRRLSTPPLTPFDSAPTFVASRGTTLIRSRLGAVAAVAKDACASRATPRDRLGVLIAASRAFDRSADAFLIARALVASYYYDLAADKVGAYLRARGQSRDDTTAYDTMSAYATSASSSGGIPWLALALVVATTATLLDRHPTRAAACALLYDVRDSFRVVADAFFAGAPPWFVSLNPNELAMKKLAMFGATCLLVVHASARREKIRGARDEKSGGGGGGGSARGLLDAFDGVGGGARSPTTSGLGGGLGLGLGLGLGFGGGGGGGGDDDDAIRPAGKRKSLALLCARLAIAASLFFVGWTQIRRVVARGALAPAAPASGGRGRGHVDAHDNSWLLLQFALAAPLAIGYRPAFTAWALSWTLWGEAWRCVLYTGPRTTASAW</sequence>
<evidence type="ECO:0000256" key="2">
    <source>
        <dbReference type="SAM" id="Phobius"/>
    </source>
</evidence>
<evidence type="ECO:0000313" key="5">
    <source>
        <dbReference type="Proteomes" id="UP000001876"/>
    </source>
</evidence>
<keyword evidence="2" id="KW-1133">Transmembrane helix</keyword>
<feature type="compositionally biased region" description="Acidic residues" evidence="1">
    <location>
        <begin position="169"/>
        <end position="205"/>
    </location>
</feature>
<dbReference type="PROSITE" id="PS01159">
    <property type="entry name" value="WW_DOMAIN_1"/>
    <property type="match status" value="1"/>
</dbReference>
<dbReference type="AlphaFoldDB" id="C1MPH8"/>
<feature type="transmembrane region" description="Helical" evidence="2">
    <location>
        <begin position="81"/>
        <end position="100"/>
    </location>
</feature>
<feature type="region of interest" description="Disordered" evidence="1">
    <location>
        <begin position="136"/>
        <end position="227"/>
    </location>
</feature>
<feature type="domain" description="WW" evidence="3">
    <location>
        <begin position="118"/>
        <end position="146"/>
    </location>
</feature>
<dbReference type="RefSeq" id="XP_003057579.1">
    <property type="nucleotide sequence ID" value="XM_003057533.1"/>
</dbReference>
<keyword evidence="5" id="KW-1185">Reference proteome</keyword>
<gene>
    <name evidence="4" type="ORF">MICPUCDRAFT_56911</name>
</gene>
<feature type="region of interest" description="Disordered" evidence="1">
    <location>
        <begin position="257"/>
        <end position="277"/>
    </location>
</feature>
<evidence type="ECO:0000259" key="3">
    <source>
        <dbReference type="PROSITE" id="PS50020"/>
    </source>
</evidence>
<dbReference type="PROSITE" id="PS50020">
    <property type="entry name" value="WW_DOMAIN_2"/>
    <property type="match status" value="1"/>
</dbReference>
<keyword evidence="2" id="KW-0472">Membrane</keyword>
<dbReference type="Proteomes" id="UP000001876">
    <property type="component" value="Unassembled WGS sequence"/>
</dbReference>
<evidence type="ECO:0000256" key="1">
    <source>
        <dbReference type="SAM" id="MobiDB-lite"/>
    </source>
</evidence>
<dbReference type="InterPro" id="IPR001202">
    <property type="entry name" value="WW_dom"/>
</dbReference>
<protein>
    <submittedName>
        <fullName evidence="4">Predicted protein</fullName>
    </submittedName>
</protein>
<evidence type="ECO:0000313" key="4">
    <source>
        <dbReference type="EMBL" id="EEH57530.1"/>
    </source>
</evidence>
<dbReference type="Gene3D" id="2.20.70.10">
    <property type="match status" value="1"/>
</dbReference>
<dbReference type="KEGG" id="mpp:MICPUCDRAFT_56911"/>
<dbReference type="OrthoDB" id="564736at2759"/>